<feature type="region of interest" description="Disordered" evidence="1">
    <location>
        <begin position="19"/>
        <end position="45"/>
    </location>
</feature>
<evidence type="ECO:0000313" key="3">
    <source>
        <dbReference type="EMBL" id="TYJ98217.1"/>
    </source>
</evidence>
<comment type="caution">
    <text evidence="2">The sequence shown here is derived from an EMBL/GenBank/DDBJ whole genome shotgun (WGS) entry which is preliminary data.</text>
</comment>
<sequence>MTSIAGAKSEADLQAVMETVVNNNSDDDNKQEDPEDITNLSDSSVNDIDFANDPYYNFDISDTFGF</sequence>
<evidence type="ECO:0000313" key="2">
    <source>
        <dbReference type="EMBL" id="KAA0050192.1"/>
    </source>
</evidence>
<dbReference type="EMBL" id="SSTD01018169">
    <property type="protein sequence ID" value="TYJ98217.1"/>
    <property type="molecule type" value="Genomic_DNA"/>
</dbReference>
<evidence type="ECO:0000313" key="5">
    <source>
        <dbReference type="Proteomes" id="UP000321947"/>
    </source>
</evidence>
<dbReference type="Proteomes" id="UP000321393">
    <property type="component" value="Unassembled WGS sequence"/>
</dbReference>
<organism evidence="2 4">
    <name type="scientific">Cucumis melo var. makuwa</name>
    <name type="common">Oriental melon</name>
    <dbReference type="NCBI Taxonomy" id="1194695"/>
    <lineage>
        <taxon>Eukaryota</taxon>
        <taxon>Viridiplantae</taxon>
        <taxon>Streptophyta</taxon>
        <taxon>Embryophyta</taxon>
        <taxon>Tracheophyta</taxon>
        <taxon>Spermatophyta</taxon>
        <taxon>Magnoliopsida</taxon>
        <taxon>eudicotyledons</taxon>
        <taxon>Gunneridae</taxon>
        <taxon>Pentapetalae</taxon>
        <taxon>rosids</taxon>
        <taxon>fabids</taxon>
        <taxon>Cucurbitales</taxon>
        <taxon>Cucurbitaceae</taxon>
        <taxon>Benincaseae</taxon>
        <taxon>Cucumis</taxon>
    </lineage>
</organism>
<accession>A0A5A7U2X8</accession>
<reference evidence="4 5" key="1">
    <citation type="submission" date="2019-08" db="EMBL/GenBank/DDBJ databases">
        <title>Draft genome sequences of two oriental melons (Cucumis melo L. var makuwa).</title>
        <authorList>
            <person name="Kwon S.-Y."/>
        </authorList>
    </citation>
    <scope>NUCLEOTIDE SEQUENCE [LARGE SCALE GENOMIC DNA]</scope>
    <source>
        <strain evidence="5">cv. Chang Bougi</strain>
        <strain evidence="4">cv. SW 3</strain>
        <tissue evidence="2">Leaf</tissue>
    </source>
</reference>
<name>A0A5A7U2X8_CUCMM</name>
<dbReference type="EMBL" id="SSTE01011875">
    <property type="protein sequence ID" value="KAA0050192.1"/>
    <property type="molecule type" value="Genomic_DNA"/>
</dbReference>
<evidence type="ECO:0000256" key="1">
    <source>
        <dbReference type="SAM" id="MobiDB-lite"/>
    </source>
</evidence>
<gene>
    <name evidence="3" type="ORF">E5676_scaffold180G001140</name>
    <name evidence="2" type="ORF">E6C27_scaffold355G00220</name>
</gene>
<proteinExistence type="predicted"/>
<dbReference type="Proteomes" id="UP000321947">
    <property type="component" value="Unassembled WGS sequence"/>
</dbReference>
<protein>
    <submittedName>
        <fullName evidence="2">Uncharacterized protein</fullName>
    </submittedName>
</protein>
<evidence type="ECO:0000313" key="4">
    <source>
        <dbReference type="Proteomes" id="UP000321393"/>
    </source>
</evidence>
<dbReference type="AlphaFoldDB" id="A0A5A7U2X8"/>